<comment type="caution">
    <text evidence="1">The sequence shown here is derived from an EMBL/GenBank/DDBJ whole genome shotgun (WGS) entry which is preliminary data.</text>
</comment>
<reference evidence="1 2" key="1">
    <citation type="submission" date="2022-09" db="EMBL/GenBank/DDBJ databases">
        <title>New species of Phenylobacterium.</title>
        <authorList>
            <person name="Mieszkin S."/>
        </authorList>
    </citation>
    <scope>NUCLEOTIDE SEQUENCE [LARGE SCALE GENOMIC DNA]</scope>
    <source>
        <strain evidence="1 2">HK31-G</strain>
    </source>
</reference>
<dbReference type="Proteomes" id="UP001598130">
    <property type="component" value="Unassembled WGS sequence"/>
</dbReference>
<dbReference type="EMBL" id="JAOTJD010000048">
    <property type="protein sequence ID" value="MFD3266148.1"/>
    <property type="molecule type" value="Genomic_DNA"/>
</dbReference>
<gene>
    <name evidence="1" type="ORF">OCL97_19525</name>
</gene>
<evidence type="ECO:0000313" key="1">
    <source>
        <dbReference type="EMBL" id="MFD3266148.1"/>
    </source>
</evidence>
<evidence type="ECO:0000313" key="2">
    <source>
        <dbReference type="Proteomes" id="UP001598130"/>
    </source>
</evidence>
<dbReference type="RefSeq" id="WP_377371434.1">
    <property type="nucleotide sequence ID" value="NZ_JAOTJD010000048.1"/>
</dbReference>
<keyword evidence="2" id="KW-1185">Reference proteome</keyword>
<sequence>MIEGLMRPLRALTVPERRAIVCMSFVRMALAHVGDLIKQDLADAEQIRDYAIELLEPQLATLRRAEEASGE</sequence>
<organism evidence="1 2">
    <name type="scientific">Phenylobacterium ferrooxidans</name>
    <dbReference type="NCBI Taxonomy" id="2982689"/>
    <lineage>
        <taxon>Bacteria</taxon>
        <taxon>Pseudomonadati</taxon>
        <taxon>Pseudomonadota</taxon>
        <taxon>Alphaproteobacteria</taxon>
        <taxon>Caulobacterales</taxon>
        <taxon>Caulobacteraceae</taxon>
        <taxon>Phenylobacterium</taxon>
    </lineage>
</organism>
<accession>A0ABW6CV22</accession>
<protein>
    <submittedName>
        <fullName evidence="1">Uncharacterized protein</fullName>
    </submittedName>
</protein>
<proteinExistence type="predicted"/>
<name>A0ABW6CV22_9CAUL</name>